<evidence type="ECO:0000259" key="11">
    <source>
        <dbReference type="PROSITE" id="PS50994"/>
    </source>
</evidence>
<keyword evidence="5" id="KW-0460">Magnesium</keyword>
<keyword evidence="9" id="KW-0233">DNA recombination</keyword>
<keyword evidence="8" id="KW-0548">Nucleotidyltransferase</keyword>
<dbReference type="PANTHER" id="PTHR42648:SF11">
    <property type="entry name" value="TRANSPOSON TY4-P GAG-POL POLYPROTEIN"/>
    <property type="match status" value="1"/>
</dbReference>
<evidence type="ECO:0000256" key="5">
    <source>
        <dbReference type="ARBA" id="ARBA00022842"/>
    </source>
</evidence>
<dbReference type="PROSITE" id="PS50994">
    <property type="entry name" value="INTEGRASE"/>
    <property type="match status" value="1"/>
</dbReference>
<dbReference type="SUPFAM" id="SSF53098">
    <property type="entry name" value="Ribonuclease H-like"/>
    <property type="match status" value="1"/>
</dbReference>
<dbReference type="GO" id="GO:0003964">
    <property type="term" value="F:RNA-directed DNA polymerase activity"/>
    <property type="evidence" value="ECO:0007669"/>
    <property type="project" value="UniProtKB-KW"/>
</dbReference>
<evidence type="ECO:0000256" key="4">
    <source>
        <dbReference type="ARBA" id="ARBA00022801"/>
    </source>
</evidence>
<reference evidence="12" key="1">
    <citation type="submission" date="2014-09" db="EMBL/GenBank/DDBJ databases">
        <authorList>
            <person name="Magalhaes I.L.F."/>
            <person name="Oliveira U."/>
            <person name="Santos F.R."/>
            <person name="Vidigal T.H.D.A."/>
            <person name="Brescovit A.D."/>
            <person name="Santos A.J."/>
        </authorList>
    </citation>
    <scope>NUCLEOTIDE SEQUENCE</scope>
</reference>
<dbReference type="EMBL" id="GBRD01004233">
    <property type="protein sequence ID" value="JAG61588.1"/>
    <property type="molecule type" value="Transcribed_RNA"/>
</dbReference>
<proteinExistence type="predicted"/>
<keyword evidence="1" id="KW-0540">Nuclease</keyword>
<protein>
    <recommendedName>
        <fullName evidence="11">Integrase catalytic domain-containing protein</fullName>
    </recommendedName>
</protein>
<dbReference type="GO" id="GO:0016787">
    <property type="term" value="F:hydrolase activity"/>
    <property type="evidence" value="ECO:0007669"/>
    <property type="project" value="UniProtKB-KW"/>
</dbReference>
<dbReference type="InterPro" id="IPR036397">
    <property type="entry name" value="RNaseH_sf"/>
</dbReference>
<dbReference type="InterPro" id="IPR001584">
    <property type="entry name" value="Integrase_cat-core"/>
</dbReference>
<sequence>MEFNISRNPSQNGKSERLNRTIMSMARCLVMDSPLGKEFWGEAVRTAVYLINRLPTKALPDGKTPAEVWYGRPVDLSNIRVFGCRAYAHVSKEDRKGSLDPVSRLTYMVGYCHNGWRLYDQETRKIIRARSVRFDENPPRTVEAVTTGTPAEVEWTDDGSNESVSSDETEEESDNEEFHDTSTQLEPTIPTSEDTHVPSTQVEVPQRSSGRIRRQPGYLQDYELNLLALSAGCLPSEIPTSYKEAVKDDSWKVAIQGELDNMA</sequence>
<dbReference type="InterPro" id="IPR039537">
    <property type="entry name" value="Retrotran_Ty1/copia-like"/>
</dbReference>
<evidence type="ECO:0000256" key="7">
    <source>
        <dbReference type="ARBA" id="ARBA00022918"/>
    </source>
</evidence>
<evidence type="ECO:0000256" key="6">
    <source>
        <dbReference type="ARBA" id="ARBA00022908"/>
    </source>
</evidence>
<dbReference type="GO" id="GO:0046872">
    <property type="term" value="F:metal ion binding"/>
    <property type="evidence" value="ECO:0007669"/>
    <property type="project" value="UniProtKB-KW"/>
</dbReference>
<evidence type="ECO:0000256" key="1">
    <source>
        <dbReference type="ARBA" id="ARBA00022722"/>
    </source>
</evidence>
<evidence type="ECO:0000313" key="12">
    <source>
        <dbReference type="EMBL" id="JAG61588.1"/>
    </source>
</evidence>
<dbReference type="Pfam" id="PF25597">
    <property type="entry name" value="SH3_retrovirus"/>
    <property type="match status" value="1"/>
</dbReference>
<name>A0A0K8T7S9_LYGHE</name>
<dbReference type="GO" id="GO:0006310">
    <property type="term" value="P:DNA recombination"/>
    <property type="evidence" value="ECO:0007669"/>
    <property type="project" value="UniProtKB-KW"/>
</dbReference>
<accession>A0A0K8T7S9</accession>
<evidence type="ECO:0000256" key="8">
    <source>
        <dbReference type="ARBA" id="ARBA00022932"/>
    </source>
</evidence>
<keyword evidence="8" id="KW-0808">Transferase</keyword>
<feature type="non-terminal residue" evidence="12">
    <location>
        <position position="263"/>
    </location>
</feature>
<dbReference type="GO" id="GO:0015074">
    <property type="term" value="P:DNA integration"/>
    <property type="evidence" value="ECO:0007669"/>
    <property type="project" value="UniProtKB-KW"/>
</dbReference>
<evidence type="ECO:0000256" key="10">
    <source>
        <dbReference type="SAM" id="MobiDB-lite"/>
    </source>
</evidence>
<dbReference type="InterPro" id="IPR012337">
    <property type="entry name" value="RNaseH-like_sf"/>
</dbReference>
<dbReference type="GO" id="GO:0003676">
    <property type="term" value="F:nucleic acid binding"/>
    <property type="evidence" value="ECO:0007669"/>
    <property type="project" value="InterPro"/>
</dbReference>
<feature type="compositionally biased region" description="Acidic residues" evidence="10">
    <location>
        <begin position="154"/>
        <end position="177"/>
    </location>
</feature>
<keyword evidence="8" id="KW-0239">DNA-directed DNA polymerase</keyword>
<feature type="compositionally biased region" description="Polar residues" evidence="10">
    <location>
        <begin position="181"/>
        <end position="209"/>
    </location>
</feature>
<evidence type="ECO:0000256" key="3">
    <source>
        <dbReference type="ARBA" id="ARBA00022759"/>
    </source>
</evidence>
<feature type="domain" description="Integrase catalytic" evidence="11">
    <location>
        <begin position="1"/>
        <end position="73"/>
    </location>
</feature>
<dbReference type="PANTHER" id="PTHR42648">
    <property type="entry name" value="TRANSPOSASE, PUTATIVE-RELATED"/>
    <property type="match status" value="1"/>
</dbReference>
<keyword evidence="6" id="KW-0229">DNA integration</keyword>
<keyword evidence="3" id="KW-0255">Endonuclease</keyword>
<feature type="region of interest" description="Disordered" evidence="10">
    <location>
        <begin position="138"/>
        <end position="214"/>
    </location>
</feature>
<dbReference type="GO" id="GO:0003887">
    <property type="term" value="F:DNA-directed DNA polymerase activity"/>
    <property type="evidence" value="ECO:0007669"/>
    <property type="project" value="UniProtKB-KW"/>
</dbReference>
<evidence type="ECO:0000256" key="9">
    <source>
        <dbReference type="ARBA" id="ARBA00023172"/>
    </source>
</evidence>
<evidence type="ECO:0000256" key="2">
    <source>
        <dbReference type="ARBA" id="ARBA00022723"/>
    </source>
</evidence>
<dbReference type="Gene3D" id="3.30.420.10">
    <property type="entry name" value="Ribonuclease H-like superfamily/Ribonuclease H"/>
    <property type="match status" value="1"/>
</dbReference>
<keyword evidence="7" id="KW-0695">RNA-directed DNA polymerase</keyword>
<dbReference type="AlphaFoldDB" id="A0A0K8T7S9"/>
<keyword evidence="2" id="KW-0479">Metal-binding</keyword>
<organism evidence="12">
    <name type="scientific">Lygus hesperus</name>
    <name type="common">Western plant bug</name>
    <dbReference type="NCBI Taxonomy" id="30085"/>
    <lineage>
        <taxon>Eukaryota</taxon>
        <taxon>Metazoa</taxon>
        <taxon>Ecdysozoa</taxon>
        <taxon>Arthropoda</taxon>
        <taxon>Hexapoda</taxon>
        <taxon>Insecta</taxon>
        <taxon>Pterygota</taxon>
        <taxon>Neoptera</taxon>
        <taxon>Paraneoptera</taxon>
        <taxon>Hemiptera</taxon>
        <taxon>Heteroptera</taxon>
        <taxon>Panheteroptera</taxon>
        <taxon>Cimicomorpha</taxon>
        <taxon>Miridae</taxon>
        <taxon>Mirini</taxon>
        <taxon>Lygus</taxon>
    </lineage>
</organism>
<dbReference type="GO" id="GO:0004519">
    <property type="term" value="F:endonuclease activity"/>
    <property type="evidence" value="ECO:0007669"/>
    <property type="project" value="UniProtKB-KW"/>
</dbReference>
<keyword evidence="4" id="KW-0378">Hydrolase</keyword>
<dbReference type="InterPro" id="IPR057670">
    <property type="entry name" value="SH3_retrovirus"/>
</dbReference>